<reference evidence="1" key="1">
    <citation type="submission" date="2020-09" db="EMBL/GenBank/DDBJ databases">
        <title>Genome-Enabled Discovery of Anthraquinone Biosynthesis in Senna tora.</title>
        <authorList>
            <person name="Kang S.-H."/>
            <person name="Pandey R.P."/>
            <person name="Lee C.-M."/>
            <person name="Sim J.-S."/>
            <person name="Jeong J.-T."/>
            <person name="Choi B.-S."/>
            <person name="Jung M."/>
            <person name="Ginzburg D."/>
            <person name="Zhao K."/>
            <person name="Won S.Y."/>
            <person name="Oh T.-J."/>
            <person name="Yu Y."/>
            <person name="Kim N.-H."/>
            <person name="Lee O.R."/>
            <person name="Lee T.-H."/>
            <person name="Bashyal P."/>
            <person name="Kim T.-S."/>
            <person name="Lee W.-H."/>
            <person name="Kawkins C."/>
            <person name="Kim C.-K."/>
            <person name="Kim J.S."/>
            <person name="Ahn B.O."/>
            <person name="Rhee S.Y."/>
            <person name="Sohng J.K."/>
        </authorList>
    </citation>
    <scope>NUCLEOTIDE SEQUENCE</scope>
    <source>
        <tissue evidence="1">Leaf</tissue>
    </source>
</reference>
<dbReference type="Proteomes" id="UP000634136">
    <property type="component" value="Unassembled WGS sequence"/>
</dbReference>
<proteinExistence type="predicted"/>
<name>A0A834SQH8_9FABA</name>
<comment type="caution">
    <text evidence="1">The sequence shown here is derived from an EMBL/GenBank/DDBJ whole genome shotgun (WGS) entry which is preliminary data.</text>
</comment>
<dbReference type="GO" id="GO:0003964">
    <property type="term" value="F:RNA-directed DNA polymerase activity"/>
    <property type="evidence" value="ECO:0007669"/>
    <property type="project" value="UniProtKB-KW"/>
</dbReference>
<dbReference type="OrthoDB" id="1936608at2759"/>
<keyword evidence="1" id="KW-0548">Nucleotidyltransferase</keyword>
<protein>
    <submittedName>
        <fullName evidence="1">Reverse transcriptase</fullName>
    </submittedName>
</protein>
<evidence type="ECO:0000313" key="2">
    <source>
        <dbReference type="Proteomes" id="UP000634136"/>
    </source>
</evidence>
<dbReference type="EMBL" id="JAAIUW010000012">
    <property type="protein sequence ID" value="KAF7805322.1"/>
    <property type="molecule type" value="Genomic_DNA"/>
</dbReference>
<keyword evidence="1" id="KW-0695">RNA-directed DNA polymerase</keyword>
<keyword evidence="2" id="KW-1185">Reference proteome</keyword>
<sequence>MPELKLGRDLHQGDPLSPYLFIIIVDVLSSIISFHVENGDLSGVKLDPFGLLYASGQATNLDKSYLYFSANASVEVKDEVSSLLGINDCANLENYLGLPMIMCRSKIEALTFVKERVSKKVARKGHKASWAWSSILKGKDACNVCPNLKARGKGKNALRNEDENKKWEEV</sequence>
<evidence type="ECO:0000313" key="1">
    <source>
        <dbReference type="EMBL" id="KAF7805322.1"/>
    </source>
</evidence>
<keyword evidence="1" id="KW-0808">Transferase</keyword>
<dbReference type="AlphaFoldDB" id="A0A834SQH8"/>
<gene>
    <name evidence="1" type="ORF">G2W53_037483</name>
</gene>
<accession>A0A834SQH8</accession>
<organism evidence="1 2">
    <name type="scientific">Senna tora</name>
    <dbReference type="NCBI Taxonomy" id="362788"/>
    <lineage>
        <taxon>Eukaryota</taxon>
        <taxon>Viridiplantae</taxon>
        <taxon>Streptophyta</taxon>
        <taxon>Embryophyta</taxon>
        <taxon>Tracheophyta</taxon>
        <taxon>Spermatophyta</taxon>
        <taxon>Magnoliopsida</taxon>
        <taxon>eudicotyledons</taxon>
        <taxon>Gunneridae</taxon>
        <taxon>Pentapetalae</taxon>
        <taxon>rosids</taxon>
        <taxon>fabids</taxon>
        <taxon>Fabales</taxon>
        <taxon>Fabaceae</taxon>
        <taxon>Caesalpinioideae</taxon>
        <taxon>Cassia clade</taxon>
        <taxon>Senna</taxon>
    </lineage>
</organism>